<organism evidence="7 8">
    <name type="scientific">Rheinheimera pacifica</name>
    <dbReference type="NCBI Taxonomy" id="173990"/>
    <lineage>
        <taxon>Bacteria</taxon>
        <taxon>Pseudomonadati</taxon>
        <taxon>Pseudomonadota</taxon>
        <taxon>Gammaproteobacteria</taxon>
        <taxon>Chromatiales</taxon>
        <taxon>Chromatiaceae</taxon>
        <taxon>Rheinheimera</taxon>
    </lineage>
</organism>
<dbReference type="PANTHER" id="PTHR42865:SF8">
    <property type="entry name" value="SERINE_THREONINE TRANSPORTER SSTT"/>
    <property type="match status" value="1"/>
</dbReference>
<feature type="transmembrane region" description="Helical" evidence="6">
    <location>
        <begin position="194"/>
        <end position="220"/>
    </location>
</feature>
<keyword evidence="3 6" id="KW-0812">Transmembrane</keyword>
<dbReference type="Pfam" id="PF00375">
    <property type="entry name" value="SDF"/>
    <property type="match status" value="1"/>
</dbReference>
<reference evidence="8" key="1">
    <citation type="submission" date="2016-10" db="EMBL/GenBank/DDBJ databases">
        <authorList>
            <person name="Varghese N."/>
            <person name="Submissions S."/>
        </authorList>
    </citation>
    <scope>NUCLEOTIDE SEQUENCE [LARGE SCALE GENOMIC DNA]</scope>
    <source>
        <strain evidence="8">DSM 17616</strain>
    </source>
</reference>
<feature type="transmembrane region" description="Helical" evidence="6">
    <location>
        <begin position="327"/>
        <end position="352"/>
    </location>
</feature>
<proteinExistence type="predicted"/>
<protein>
    <submittedName>
        <fullName evidence="7">Na+/H+-dicarboxylate symporter</fullName>
    </submittedName>
</protein>
<dbReference type="STRING" id="173990.SAMN05660691_00865"/>
<evidence type="ECO:0000256" key="2">
    <source>
        <dbReference type="ARBA" id="ARBA00022448"/>
    </source>
</evidence>
<keyword evidence="2" id="KW-0813">Transport</keyword>
<evidence type="ECO:0000313" key="8">
    <source>
        <dbReference type="Proteomes" id="UP000199371"/>
    </source>
</evidence>
<keyword evidence="5 6" id="KW-0472">Membrane</keyword>
<feature type="transmembrane region" description="Helical" evidence="6">
    <location>
        <begin position="71"/>
        <end position="97"/>
    </location>
</feature>
<sequence length="379" mass="39500">MLLILKLIAGILLGIMMGLYAPHWLTQILITFKALFGQLLFFTVPLLILFFITSGIAALPRRSGKLLGRTLGIAYLSTIAAGTLAFLIATLVIPLLAPAAADLASTEGVNLTPYIEMNIPPVFSVMTALALAFIFGLGIASTQATSLKQLSDQGRDIIQLLLTKIIIPFLPLYIAGVFAQMAAAGTVFVTLQTFGIVLVLAIVLHWVWICSLFVIAGIKAGKSPLGLIKNMLPAYFTALGTMSSAATIPVALQATKNNGVKEDVANFTVPLCATVHLSGSTITIVSCAVAVIMMKSNLEIPSLFTMLPFILTLGVVMLAAPGVPGGAVMSAVGLLGSMLGFGEGAIALMIALYMAQDSFGTACNVTGDGAIAVLVDKAE</sequence>
<dbReference type="Gene3D" id="1.10.3860.10">
    <property type="entry name" value="Sodium:dicarboxylate symporter"/>
    <property type="match status" value="1"/>
</dbReference>
<feature type="transmembrane region" description="Helical" evidence="6">
    <location>
        <begin position="36"/>
        <end position="59"/>
    </location>
</feature>
<dbReference type="AlphaFoldDB" id="A0A1H6JZ21"/>
<dbReference type="GO" id="GO:0015293">
    <property type="term" value="F:symporter activity"/>
    <property type="evidence" value="ECO:0007669"/>
    <property type="project" value="UniProtKB-KW"/>
</dbReference>
<dbReference type="GO" id="GO:0005886">
    <property type="term" value="C:plasma membrane"/>
    <property type="evidence" value="ECO:0007669"/>
    <property type="project" value="UniProtKB-SubCell"/>
</dbReference>
<comment type="subcellular location">
    <subcellularLocation>
        <location evidence="1">Membrane</location>
        <topology evidence="1">Multi-pass membrane protein</topology>
    </subcellularLocation>
</comment>
<feature type="transmembrane region" description="Helical" evidence="6">
    <location>
        <begin position="232"/>
        <end position="252"/>
    </location>
</feature>
<feature type="transmembrane region" description="Helical" evidence="6">
    <location>
        <begin position="7"/>
        <end position="30"/>
    </location>
</feature>
<dbReference type="InterPro" id="IPR001991">
    <property type="entry name" value="Na-dicarboxylate_symporter"/>
</dbReference>
<dbReference type="PANTHER" id="PTHR42865">
    <property type="entry name" value="PROTON/GLUTAMATE-ASPARTATE SYMPORTER"/>
    <property type="match status" value="1"/>
</dbReference>
<accession>A0A1H6JZ21</accession>
<feature type="transmembrane region" description="Helical" evidence="6">
    <location>
        <begin position="117"/>
        <end position="140"/>
    </location>
</feature>
<dbReference type="InterPro" id="IPR036458">
    <property type="entry name" value="Na:dicarbo_symporter_sf"/>
</dbReference>
<evidence type="ECO:0000256" key="4">
    <source>
        <dbReference type="ARBA" id="ARBA00022989"/>
    </source>
</evidence>
<dbReference type="SUPFAM" id="SSF118215">
    <property type="entry name" value="Proton glutamate symport protein"/>
    <property type="match status" value="1"/>
</dbReference>
<dbReference type="RefSeq" id="WP_092790574.1">
    <property type="nucleotide sequence ID" value="NZ_FNXF01000002.1"/>
</dbReference>
<evidence type="ECO:0000256" key="5">
    <source>
        <dbReference type="ARBA" id="ARBA00023136"/>
    </source>
</evidence>
<feature type="transmembrane region" description="Helical" evidence="6">
    <location>
        <begin position="161"/>
        <end position="182"/>
    </location>
</feature>
<name>A0A1H6JZ21_9GAMM</name>
<dbReference type="OrthoDB" id="9768885at2"/>
<gene>
    <name evidence="7" type="ORF">SAMN05660691_00865</name>
</gene>
<feature type="transmembrane region" description="Helical" evidence="6">
    <location>
        <begin position="303"/>
        <end position="321"/>
    </location>
</feature>
<evidence type="ECO:0000313" key="7">
    <source>
        <dbReference type="EMBL" id="SEH68068.1"/>
    </source>
</evidence>
<evidence type="ECO:0000256" key="3">
    <source>
        <dbReference type="ARBA" id="ARBA00022692"/>
    </source>
</evidence>
<dbReference type="PRINTS" id="PR00173">
    <property type="entry name" value="EDTRNSPORT"/>
</dbReference>
<feature type="transmembrane region" description="Helical" evidence="6">
    <location>
        <begin position="264"/>
        <end position="291"/>
    </location>
</feature>
<dbReference type="EMBL" id="FNXF01000002">
    <property type="protein sequence ID" value="SEH68068.1"/>
    <property type="molecule type" value="Genomic_DNA"/>
</dbReference>
<keyword evidence="8" id="KW-1185">Reference proteome</keyword>
<evidence type="ECO:0000256" key="1">
    <source>
        <dbReference type="ARBA" id="ARBA00004141"/>
    </source>
</evidence>
<keyword evidence="4 6" id="KW-1133">Transmembrane helix</keyword>
<evidence type="ECO:0000256" key="6">
    <source>
        <dbReference type="SAM" id="Phobius"/>
    </source>
</evidence>
<dbReference type="Proteomes" id="UP000199371">
    <property type="component" value="Unassembled WGS sequence"/>
</dbReference>